<evidence type="ECO:0000313" key="3">
    <source>
        <dbReference type="Proteomes" id="UP000007800"/>
    </source>
</evidence>
<dbReference type="GO" id="GO:0043130">
    <property type="term" value="F:ubiquitin binding"/>
    <property type="evidence" value="ECO:0007669"/>
    <property type="project" value="TreeGrafter"/>
</dbReference>
<dbReference type="InterPro" id="IPR006577">
    <property type="entry name" value="UAS"/>
</dbReference>
<dbReference type="GeneID" id="9043769"/>
<dbReference type="GO" id="GO:0043161">
    <property type="term" value="P:proteasome-mediated ubiquitin-dependent protein catabolic process"/>
    <property type="evidence" value="ECO:0007669"/>
    <property type="project" value="TreeGrafter"/>
</dbReference>
<gene>
    <name evidence="2" type="ORF">Pmar_PMAR019800</name>
</gene>
<dbReference type="SMART" id="SM00594">
    <property type="entry name" value="UAS"/>
    <property type="match status" value="1"/>
</dbReference>
<dbReference type="InterPro" id="IPR050730">
    <property type="entry name" value="UBX_domain-protein"/>
</dbReference>
<dbReference type="InParanoid" id="C5LRI8"/>
<dbReference type="SUPFAM" id="SSF52833">
    <property type="entry name" value="Thioredoxin-like"/>
    <property type="match status" value="1"/>
</dbReference>
<evidence type="ECO:0000259" key="1">
    <source>
        <dbReference type="SMART" id="SM00594"/>
    </source>
</evidence>
<dbReference type="PANTHER" id="PTHR23322">
    <property type="entry name" value="FAS-ASSOCIATED PROTEIN"/>
    <property type="match status" value="1"/>
</dbReference>
<proteinExistence type="predicted"/>
<dbReference type="OrthoDB" id="270602at2759"/>
<dbReference type="EMBL" id="GG684817">
    <property type="protein sequence ID" value="EER00651.1"/>
    <property type="molecule type" value="Genomic_DNA"/>
</dbReference>
<protein>
    <recommendedName>
        <fullName evidence="1">UAS domain-containing protein</fullName>
    </recommendedName>
</protein>
<feature type="domain" description="UAS" evidence="1">
    <location>
        <begin position="1"/>
        <end position="122"/>
    </location>
</feature>
<evidence type="ECO:0000313" key="2">
    <source>
        <dbReference type="EMBL" id="EER00651.1"/>
    </source>
</evidence>
<keyword evidence="3" id="KW-1185">Reference proteome</keyword>
<dbReference type="InterPro" id="IPR036249">
    <property type="entry name" value="Thioredoxin-like_sf"/>
</dbReference>
<name>C5LRI8_PERM5</name>
<dbReference type="RefSeq" id="XP_002767933.1">
    <property type="nucleotide sequence ID" value="XM_002767887.1"/>
</dbReference>
<reference evidence="2 3" key="1">
    <citation type="submission" date="2008-07" db="EMBL/GenBank/DDBJ databases">
        <authorList>
            <person name="El-Sayed N."/>
            <person name="Caler E."/>
            <person name="Inman J."/>
            <person name="Amedeo P."/>
            <person name="Hass B."/>
            <person name="Wortman J."/>
        </authorList>
    </citation>
    <scope>NUCLEOTIDE SEQUENCE [LARGE SCALE GENOMIC DNA]</scope>
    <source>
        <strain evidence="3">ATCC 50983 / TXsc</strain>
    </source>
</reference>
<sequence>MNLFNLPKGLSSPLPFAEVIAKARCEKRWLIVNIQDNENFVSHSLNRDIWKQSMVQDLLKTSFILWQRSKEEAEAVQYLTYYCKDDEAPLPLVHVLDPRTGRKCEQWDVQKFSSDVAAAVVRR</sequence>
<dbReference type="CDD" id="cd02958">
    <property type="entry name" value="UAS"/>
    <property type="match status" value="1"/>
</dbReference>
<accession>C5LRI8</accession>
<dbReference type="Proteomes" id="UP000007800">
    <property type="component" value="Unassembled WGS sequence"/>
</dbReference>
<dbReference type="GO" id="GO:0005634">
    <property type="term" value="C:nucleus"/>
    <property type="evidence" value="ECO:0007669"/>
    <property type="project" value="TreeGrafter"/>
</dbReference>
<dbReference type="Gene3D" id="3.40.30.10">
    <property type="entry name" value="Glutaredoxin"/>
    <property type="match status" value="1"/>
</dbReference>
<organism evidence="3">
    <name type="scientific">Perkinsus marinus (strain ATCC 50983 / TXsc)</name>
    <dbReference type="NCBI Taxonomy" id="423536"/>
    <lineage>
        <taxon>Eukaryota</taxon>
        <taxon>Sar</taxon>
        <taxon>Alveolata</taxon>
        <taxon>Perkinsozoa</taxon>
        <taxon>Perkinsea</taxon>
        <taxon>Perkinsida</taxon>
        <taxon>Perkinsidae</taxon>
        <taxon>Perkinsus</taxon>
    </lineage>
</organism>
<dbReference type="AlphaFoldDB" id="C5LRI8"/>
<dbReference type="Pfam" id="PF13899">
    <property type="entry name" value="Thioredoxin_7"/>
    <property type="match status" value="1"/>
</dbReference>
<dbReference type="PANTHER" id="PTHR23322:SF6">
    <property type="entry name" value="UBX DOMAIN-CONTAINING PROTEIN 7"/>
    <property type="match status" value="1"/>
</dbReference>